<comment type="caution">
    <text evidence="2">The sequence shown here is derived from an EMBL/GenBank/DDBJ whole genome shotgun (WGS) entry which is preliminary data.</text>
</comment>
<evidence type="ECO:0000256" key="1">
    <source>
        <dbReference type="SAM" id="MobiDB-lite"/>
    </source>
</evidence>
<organism evidence="2 3">
    <name type="scientific">Aldrovandia affinis</name>
    <dbReference type="NCBI Taxonomy" id="143900"/>
    <lineage>
        <taxon>Eukaryota</taxon>
        <taxon>Metazoa</taxon>
        <taxon>Chordata</taxon>
        <taxon>Craniata</taxon>
        <taxon>Vertebrata</taxon>
        <taxon>Euteleostomi</taxon>
        <taxon>Actinopterygii</taxon>
        <taxon>Neopterygii</taxon>
        <taxon>Teleostei</taxon>
        <taxon>Notacanthiformes</taxon>
        <taxon>Halosauridae</taxon>
        <taxon>Aldrovandia</taxon>
    </lineage>
</organism>
<feature type="region of interest" description="Disordered" evidence="1">
    <location>
        <begin position="30"/>
        <end position="60"/>
    </location>
</feature>
<accession>A0AAD7SK29</accession>
<gene>
    <name evidence="2" type="ORF">AAFF_G00362500</name>
</gene>
<protein>
    <submittedName>
        <fullName evidence="2">Uncharacterized protein</fullName>
    </submittedName>
</protein>
<proteinExistence type="predicted"/>
<dbReference type="EMBL" id="JAINUG010000061">
    <property type="protein sequence ID" value="KAJ8402936.1"/>
    <property type="molecule type" value="Genomic_DNA"/>
</dbReference>
<sequence length="96" mass="11084">MVIGAQAQLRTHWEHAKRVPPKLEAYRNNRLDRPGTRVVQPQPKTQVLSQQKVHEPVDTEEVRVSASQLVRDPRFWADYAGENLFAGGRQRRDGEE</sequence>
<evidence type="ECO:0000313" key="3">
    <source>
        <dbReference type="Proteomes" id="UP001221898"/>
    </source>
</evidence>
<feature type="compositionally biased region" description="Polar residues" evidence="1">
    <location>
        <begin position="42"/>
        <end position="51"/>
    </location>
</feature>
<dbReference type="Proteomes" id="UP001221898">
    <property type="component" value="Unassembled WGS sequence"/>
</dbReference>
<reference evidence="2" key="1">
    <citation type="journal article" date="2023" name="Science">
        <title>Genome structures resolve the early diversification of teleost fishes.</title>
        <authorList>
            <person name="Parey E."/>
            <person name="Louis A."/>
            <person name="Montfort J."/>
            <person name="Bouchez O."/>
            <person name="Roques C."/>
            <person name="Iampietro C."/>
            <person name="Lluch J."/>
            <person name="Castinel A."/>
            <person name="Donnadieu C."/>
            <person name="Desvignes T."/>
            <person name="Floi Bucao C."/>
            <person name="Jouanno E."/>
            <person name="Wen M."/>
            <person name="Mejri S."/>
            <person name="Dirks R."/>
            <person name="Jansen H."/>
            <person name="Henkel C."/>
            <person name="Chen W.J."/>
            <person name="Zahm M."/>
            <person name="Cabau C."/>
            <person name="Klopp C."/>
            <person name="Thompson A.W."/>
            <person name="Robinson-Rechavi M."/>
            <person name="Braasch I."/>
            <person name="Lecointre G."/>
            <person name="Bobe J."/>
            <person name="Postlethwait J.H."/>
            <person name="Berthelot C."/>
            <person name="Roest Crollius H."/>
            <person name="Guiguen Y."/>
        </authorList>
    </citation>
    <scope>NUCLEOTIDE SEQUENCE</scope>
    <source>
        <strain evidence="2">NC1722</strain>
    </source>
</reference>
<name>A0AAD7SK29_9TELE</name>
<dbReference type="AlphaFoldDB" id="A0AAD7SK29"/>
<evidence type="ECO:0000313" key="2">
    <source>
        <dbReference type="EMBL" id="KAJ8402936.1"/>
    </source>
</evidence>
<keyword evidence="3" id="KW-1185">Reference proteome</keyword>